<name>A0A368H4K5_ANCCA</name>
<dbReference type="EMBL" id="JOJR01000021">
    <property type="protein sequence ID" value="RCN50698.1"/>
    <property type="molecule type" value="Genomic_DNA"/>
</dbReference>
<sequence>MSVASDNAKTSDHGRNYESLPEYLSNSLDPLDSTTTSTVSETTTTFSVAERRPHPLLVETTHIEVYHPQGESFTESAESTTATRASVNVPNEIEITASQGDPPGYDGKSSTEDIPSHPLPPAVNAIHHRSSYQIQAPYSPPRTKPMKNEIFKVRFSGYETKSEEPYAAVPSRSGSSDLLERSTVSCMVISQKYCLQTSHLLLIFAADDSEVKRCANFNIGKRVRRLRVNLEL</sequence>
<feature type="compositionally biased region" description="Low complexity" evidence="1">
    <location>
        <begin position="24"/>
        <end position="46"/>
    </location>
</feature>
<dbReference type="OrthoDB" id="10457145at2759"/>
<proteinExistence type="predicted"/>
<gene>
    <name evidence="2" type="ORF">ANCCAN_03311</name>
</gene>
<organism evidence="2 3">
    <name type="scientific">Ancylostoma caninum</name>
    <name type="common">Dog hookworm</name>
    <dbReference type="NCBI Taxonomy" id="29170"/>
    <lineage>
        <taxon>Eukaryota</taxon>
        <taxon>Metazoa</taxon>
        <taxon>Ecdysozoa</taxon>
        <taxon>Nematoda</taxon>
        <taxon>Chromadorea</taxon>
        <taxon>Rhabditida</taxon>
        <taxon>Rhabditina</taxon>
        <taxon>Rhabditomorpha</taxon>
        <taxon>Strongyloidea</taxon>
        <taxon>Ancylostomatidae</taxon>
        <taxon>Ancylostomatinae</taxon>
        <taxon>Ancylostoma</taxon>
    </lineage>
</organism>
<evidence type="ECO:0000313" key="2">
    <source>
        <dbReference type="EMBL" id="RCN50698.1"/>
    </source>
</evidence>
<dbReference type="Proteomes" id="UP000252519">
    <property type="component" value="Unassembled WGS sequence"/>
</dbReference>
<comment type="caution">
    <text evidence="2">The sequence shown here is derived from an EMBL/GenBank/DDBJ whole genome shotgun (WGS) entry which is preliminary data.</text>
</comment>
<evidence type="ECO:0000313" key="3">
    <source>
        <dbReference type="Proteomes" id="UP000252519"/>
    </source>
</evidence>
<reference evidence="2 3" key="1">
    <citation type="submission" date="2014-10" db="EMBL/GenBank/DDBJ databases">
        <title>Draft genome of the hookworm Ancylostoma caninum.</title>
        <authorList>
            <person name="Mitreva M."/>
        </authorList>
    </citation>
    <scope>NUCLEOTIDE SEQUENCE [LARGE SCALE GENOMIC DNA]</scope>
    <source>
        <strain evidence="2 3">Baltimore</strain>
    </source>
</reference>
<evidence type="ECO:0000256" key="1">
    <source>
        <dbReference type="SAM" id="MobiDB-lite"/>
    </source>
</evidence>
<feature type="region of interest" description="Disordered" evidence="1">
    <location>
        <begin position="1"/>
        <end position="46"/>
    </location>
</feature>
<dbReference type="AlphaFoldDB" id="A0A368H4K5"/>
<keyword evidence="3" id="KW-1185">Reference proteome</keyword>
<protein>
    <submittedName>
        <fullName evidence="2">Uncharacterized protein</fullName>
    </submittedName>
</protein>
<accession>A0A368H4K5</accession>